<accession>A0ACA9LG95</accession>
<reference evidence="1" key="1">
    <citation type="submission" date="2021-06" db="EMBL/GenBank/DDBJ databases">
        <authorList>
            <person name="Kallberg Y."/>
            <person name="Tangrot J."/>
            <person name="Rosling A."/>
        </authorList>
    </citation>
    <scope>NUCLEOTIDE SEQUENCE</scope>
    <source>
        <strain evidence="1">IL203A</strain>
    </source>
</reference>
<proteinExistence type="predicted"/>
<dbReference type="EMBL" id="CAJVPU010004012">
    <property type="protein sequence ID" value="CAG8526805.1"/>
    <property type="molecule type" value="Genomic_DNA"/>
</dbReference>
<sequence length="58" mass="6640">MNFRALQFILFFTAIFIVALSSPIEKPDDDLRKRQLSCVTFEAISEGDLYYLTCTLSS</sequence>
<evidence type="ECO:0000313" key="1">
    <source>
        <dbReference type="EMBL" id="CAG8526805.1"/>
    </source>
</evidence>
<comment type="caution">
    <text evidence="1">The sequence shown here is derived from an EMBL/GenBank/DDBJ whole genome shotgun (WGS) entry which is preliminary data.</text>
</comment>
<keyword evidence="2" id="KW-1185">Reference proteome</keyword>
<evidence type="ECO:0000313" key="2">
    <source>
        <dbReference type="Proteomes" id="UP000789702"/>
    </source>
</evidence>
<protein>
    <submittedName>
        <fullName evidence="1">13591_t:CDS:1</fullName>
    </submittedName>
</protein>
<dbReference type="Proteomes" id="UP000789702">
    <property type="component" value="Unassembled WGS sequence"/>
</dbReference>
<gene>
    <name evidence="1" type="ORF">DHETER_LOCUS4182</name>
</gene>
<feature type="non-terminal residue" evidence="1">
    <location>
        <position position="58"/>
    </location>
</feature>
<name>A0ACA9LG95_9GLOM</name>
<organism evidence="1 2">
    <name type="scientific">Dentiscutata heterogama</name>
    <dbReference type="NCBI Taxonomy" id="1316150"/>
    <lineage>
        <taxon>Eukaryota</taxon>
        <taxon>Fungi</taxon>
        <taxon>Fungi incertae sedis</taxon>
        <taxon>Mucoromycota</taxon>
        <taxon>Glomeromycotina</taxon>
        <taxon>Glomeromycetes</taxon>
        <taxon>Diversisporales</taxon>
        <taxon>Gigasporaceae</taxon>
        <taxon>Dentiscutata</taxon>
    </lineage>
</organism>